<dbReference type="NCBIfam" id="TIGR00452">
    <property type="entry name" value="tRNA 5-methoxyuridine(34)/uridine 5-oxyacetic acid(34) synthase CmoB"/>
    <property type="match status" value="1"/>
</dbReference>
<evidence type="ECO:0000256" key="1">
    <source>
        <dbReference type="ARBA" id="ARBA00022679"/>
    </source>
</evidence>
<dbReference type="GO" id="GO:0016765">
    <property type="term" value="F:transferase activity, transferring alkyl or aryl (other than methyl) groups"/>
    <property type="evidence" value="ECO:0007669"/>
    <property type="project" value="UniProtKB-UniRule"/>
</dbReference>
<dbReference type="InterPro" id="IPR010017">
    <property type="entry name" value="CmoB"/>
</dbReference>
<dbReference type="GO" id="GO:0002098">
    <property type="term" value="P:tRNA wobble uridine modification"/>
    <property type="evidence" value="ECO:0007669"/>
    <property type="project" value="InterPro"/>
</dbReference>
<evidence type="ECO:0000313" key="4">
    <source>
        <dbReference type="EMBL" id="MDP1519874.1"/>
    </source>
</evidence>
<evidence type="ECO:0000256" key="3">
    <source>
        <dbReference type="HAMAP-Rule" id="MF_01590"/>
    </source>
</evidence>
<accession>A0AAW8B2V8</accession>
<dbReference type="CDD" id="cd02440">
    <property type="entry name" value="AdoMet_MTases"/>
    <property type="match status" value="1"/>
</dbReference>
<feature type="binding site" evidence="3">
    <location>
        <position position="200"/>
    </location>
    <ligand>
        <name>carboxy-S-adenosyl-L-methionine</name>
        <dbReference type="ChEBI" id="CHEBI:134278"/>
    </ligand>
</feature>
<comment type="function">
    <text evidence="3">Catalyzes carboxymethyl transfer from carboxy-S-adenosyl-L-methionine (Cx-SAM) to 5-hydroxyuridine (ho5U) to form 5-carboxymethoxyuridine (cmo5U) at position 34 in tRNAs.</text>
</comment>
<feature type="binding site" evidence="3">
    <location>
        <position position="196"/>
    </location>
    <ligand>
        <name>carboxy-S-adenosyl-L-methionine</name>
        <dbReference type="ChEBI" id="CHEBI:134278"/>
    </ligand>
</feature>
<keyword evidence="2 3" id="KW-0819">tRNA processing</keyword>
<dbReference type="GO" id="GO:0008168">
    <property type="term" value="F:methyltransferase activity"/>
    <property type="evidence" value="ECO:0007669"/>
    <property type="project" value="TreeGrafter"/>
</dbReference>
<dbReference type="PANTHER" id="PTHR43464">
    <property type="entry name" value="METHYLTRANSFERASE"/>
    <property type="match status" value="1"/>
</dbReference>
<gene>
    <name evidence="3 4" type="primary">cmoB</name>
    <name evidence="4" type="ORF">Q8A57_02730</name>
</gene>
<name>A0AAW8B2V8_9GAMM</name>
<dbReference type="Pfam" id="PF08003">
    <property type="entry name" value="Methyltransf_9"/>
    <property type="match status" value="1"/>
</dbReference>
<evidence type="ECO:0000313" key="5">
    <source>
        <dbReference type="Proteomes" id="UP001178354"/>
    </source>
</evidence>
<keyword evidence="1 3" id="KW-0808">Transferase</keyword>
<comment type="caution">
    <text evidence="4">The sequence shown here is derived from an EMBL/GenBank/DDBJ whole genome shotgun (WGS) entry which is preliminary data.</text>
</comment>
<organism evidence="4 5">
    <name type="scientific">Porticoccus litoralis</name>
    <dbReference type="NCBI Taxonomy" id="434086"/>
    <lineage>
        <taxon>Bacteria</taxon>
        <taxon>Pseudomonadati</taxon>
        <taxon>Pseudomonadota</taxon>
        <taxon>Gammaproteobacteria</taxon>
        <taxon>Cellvibrionales</taxon>
        <taxon>Porticoccaceae</taxon>
        <taxon>Porticoccus</taxon>
    </lineage>
</organism>
<feature type="binding site" evidence="3">
    <location>
        <position position="130"/>
    </location>
    <ligand>
        <name>carboxy-S-adenosyl-L-methionine</name>
        <dbReference type="ChEBI" id="CHEBI:134278"/>
    </ligand>
</feature>
<protein>
    <recommendedName>
        <fullName evidence="3">tRNA U34 carboxymethyltransferase</fullName>
        <ecNumber evidence="3">2.5.1.-</ecNumber>
    </recommendedName>
</protein>
<reference evidence="4" key="2">
    <citation type="submission" date="2023-08" db="EMBL/GenBank/DDBJ databases">
        <authorList>
            <person name="Luo J."/>
        </authorList>
    </citation>
    <scope>NUCLEOTIDE SEQUENCE</scope>
    <source>
        <strain evidence="4">DSM 25064</strain>
    </source>
</reference>
<dbReference type="InterPro" id="IPR027555">
    <property type="entry name" value="Mo5U34_MeTrfas-like"/>
</dbReference>
<reference evidence="4" key="1">
    <citation type="journal article" date="2010" name="Int. J. Syst. Evol. Microbiol.">
        <title>Porticoccus litoralis gen. nov., sp. nov., a gammaproteobacterium isolated from the Yellow Sea.</title>
        <authorList>
            <person name="Oh H.M."/>
            <person name="Kim H."/>
            <person name="Kim K.M."/>
            <person name="Min G.S."/>
            <person name="Cho J.C."/>
        </authorList>
    </citation>
    <scope>NUCLEOTIDE SEQUENCE</scope>
    <source>
        <strain evidence="4">DSM 25064</strain>
    </source>
</reference>
<feature type="binding site" evidence="3">
    <location>
        <position position="91"/>
    </location>
    <ligand>
        <name>carboxy-S-adenosyl-L-methionine</name>
        <dbReference type="ChEBI" id="CHEBI:134278"/>
    </ligand>
</feature>
<evidence type="ECO:0000256" key="2">
    <source>
        <dbReference type="ARBA" id="ARBA00022694"/>
    </source>
</evidence>
<feature type="binding site" evidence="3">
    <location>
        <begin position="152"/>
        <end position="154"/>
    </location>
    <ligand>
        <name>carboxy-S-adenosyl-L-methionine</name>
        <dbReference type="ChEBI" id="CHEBI:134278"/>
    </ligand>
</feature>
<dbReference type="SUPFAM" id="SSF53335">
    <property type="entry name" value="S-adenosyl-L-methionine-dependent methyltransferases"/>
    <property type="match status" value="1"/>
</dbReference>
<proteinExistence type="inferred from homology"/>
<dbReference type="EMBL" id="JAUUUU010000001">
    <property type="protein sequence ID" value="MDP1519874.1"/>
    <property type="molecule type" value="Genomic_DNA"/>
</dbReference>
<dbReference type="RefSeq" id="WP_305169385.1">
    <property type="nucleotide sequence ID" value="NZ_JAUUUU010000001.1"/>
</dbReference>
<keyword evidence="5" id="KW-1185">Reference proteome</keyword>
<dbReference type="PANTHER" id="PTHR43464:SF95">
    <property type="entry name" value="TRNA U34 CARBOXYMETHYLTRANSFERASE"/>
    <property type="match status" value="1"/>
</dbReference>
<dbReference type="AlphaFoldDB" id="A0AAW8B2V8"/>
<feature type="binding site" evidence="3">
    <location>
        <begin position="180"/>
        <end position="181"/>
    </location>
    <ligand>
        <name>carboxy-S-adenosyl-L-methionine</name>
        <dbReference type="ChEBI" id="CHEBI:134278"/>
    </ligand>
</feature>
<feature type="binding site" evidence="3">
    <location>
        <position position="105"/>
    </location>
    <ligand>
        <name>carboxy-S-adenosyl-L-methionine</name>
        <dbReference type="ChEBI" id="CHEBI:134278"/>
    </ligand>
</feature>
<feature type="binding site" evidence="3">
    <location>
        <position position="315"/>
    </location>
    <ligand>
        <name>carboxy-S-adenosyl-L-methionine</name>
        <dbReference type="ChEBI" id="CHEBI:134278"/>
    </ligand>
</feature>
<sequence length="322" mass="36441">MIDFAPLIAKLAEGPLAPWAELLPQQVADGMAVERWGDLPDWQAVLEQLPGLLPSHIDLKDSVTIGDDADCDEATRKQLREVLMGLHPWRKGPYNLFGLHLDTEWRSDWKWDRVAPHLAPLKDRLVLDVGCGNGYHCWRMLGEGAQRVIGIDPSCKFVHQFYAMKHFIGDCPADVLPVGIEQLPEGLQAFDTVFSMGVFYHRRAPMDHLRELKDCLRPGGQLVLETLVIEGELGEVLVPEGRYAKMRNVWFLPSPDTMLSWLRKCGFANPRMVDFTPTTVEEQRPTEWMTFESLPDFLDPADHSRTIEGHPGPIRAVFLAES</sequence>
<dbReference type="InterPro" id="IPR029063">
    <property type="entry name" value="SAM-dependent_MTases_sf"/>
</dbReference>
<dbReference type="HAMAP" id="MF_01590">
    <property type="entry name" value="tRNA_carboxymethyltr_CmoB"/>
    <property type="match status" value="1"/>
</dbReference>
<dbReference type="Gene3D" id="3.40.50.150">
    <property type="entry name" value="Vaccinia Virus protein VP39"/>
    <property type="match status" value="1"/>
</dbReference>
<dbReference type="Proteomes" id="UP001178354">
    <property type="component" value="Unassembled WGS sequence"/>
</dbReference>
<comment type="catalytic activity">
    <reaction evidence="3">
        <text>carboxy-S-adenosyl-L-methionine + 5-hydroxyuridine(34) in tRNA = 5-carboxymethoxyuridine(34) in tRNA + S-adenosyl-L-homocysteine + H(+)</text>
        <dbReference type="Rhea" id="RHEA:52848"/>
        <dbReference type="Rhea" id="RHEA-COMP:13381"/>
        <dbReference type="Rhea" id="RHEA-COMP:13383"/>
        <dbReference type="ChEBI" id="CHEBI:15378"/>
        <dbReference type="ChEBI" id="CHEBI:57856"/>
        <dbReference type="ChEBI" id="CHEBI:134278"/>
        <dbReference type="ChEBI" id="CHEBI:136877"/>
        <dbReference type="ChEBI" id="CHEBI:136879"/>
    </reaction>
</comment>
<dbReference type="EC" id="2.5.1.-" evidence="3"/>
<feature type="binding site" evidence="3">
    <location>
        <position position="110"/>
    </location>
    <ligand>
        <name>carboxy-S-adenosyl-L-methionine</name>
        <dbReference type="ChEBI" id="CHEBI:134278"/>
    </ligand>
</feature>
<comment type="similarity">
    <text evidence="3">Belongs to the class I-like SAM-binding methyltransferase superfamily. CmoB family.</text>
</comment>
<comment type="subunit">
    <text evidence="3">Homotetramer.</text>
</comment>
<dbReference type="NCBIfam" id="NF011650">
    <property type="entry name" value="PRK15068.1"/>
    <property type="match status" value="1"/>
</dbReference>